<evidence type="ECO:0000313" key="3">
    <source>
        <dbReference type="Proteomes" id="UP000223913"/>
    </source>
</evidence>
<keyword evidence="3" id="KW-1185">Reference proteome</keyword>
<sequence length="180" mass="19857">MACNNTPQNEADHAAHQHQEPASGETNTAKPKSPRMQAMANIGATHIHIDYSAPSVRGRNIWNGLVAYDQVWVTGAHKATSVDFSTDVMINGETIPKGKYGFFTIPGEQEWVLILNKNHEQHLADDYDPALDVLRVTVQPQLLSENVEMLQYEVIPGMDKAGKIAVSWEKIKVELPVSGS</sequence>
<dbReference type="InterPro" id="IPR021314">
    <property type="entry name" value="DUF2911"/>
</dbReference>
<protein>
    <recommendedName>
        <fullName evidence="4">DUF2911 domain-containing protein</fullName>
    </recommendedName>
</protein>
<evidence type="ECO:0000256" key="1">
    <source>
        <dbReference type="SAM" id="MobiDB-lite"/>
    </source>
</evidence>
<name>A0A2D0N052_FLAN2</name>
<evidence type="ECO:0008006" key="4">
    <source>
        <dbReference type="Google" id="ProtNLM"/>
    </source>
</evidence>
<accession>A0A2D0N052</accession>
<dbReference type="Pfam" id="PF11138">
    <property type="entry name" value="DUF2911"/>
    <property type="match status" value="1"/>
</dbReference>
<organism evidence="2 3">
    <name type="scientific">Flavilitoribacter nigricans (strain ATCC 23147 / DSM 23189 / NBRC 102662 / NCIMB 1420 / SS-2)</name>
    <name type="common">Lewinella nigricans</name>
    <dbReference type="NCBI Taxonomy" id="1122177"/>
    <lineage>
        <taxon>Bacteria</taxon>
        <taxon>Pseudomonadati</taxon>
        <taxon>Bacteroidota</taxon>
        <taxon>Saprospiria</taxon>
        <taxon>Saprospirales</taxon>
        <taxon>Lewinellaceae</taxon>
        <taxon>Flavilitoribacter</taxon>
    </lineage>
</organism>
<dbReference type="OrthoDB" id="978542at2"/>
<dbReference type="EMBL" id="PDUD01000048">
    <property type="protein sequence ID" value="PHN01901.1"/>
    <property type="molecule type" value="Genomic_DNA"/>
</dbReference>
<feature type="compositionally biased region" description="Basic and acidic residues" evidence="1">
    <location>
        <begin position="10"/>
        <end position="19"/>
    </location>
</feature>
<proteinExistence type="predicted"/>
<dbReference type="AlphaFoldDB" id="A0A2D0N052"/>
<evidence type="ECO:0000313" key="2">
    <source>
        <dbReference type="EMBL" id="PHN01901.1"/>
    </source>
</evidence>
<gene>
    <name evidence="2" type="ORF">CRP01_35145</name>
</gene>
<reference evidence="2 3" key="1">
    <citation type="submission" date="2017-10" db="EMBL/GenBank/DDBJ databases">
        <title>The draft genome sequence of Lewinella nigricans NBRC 102662.</title>
        <authorList>
            <person name="Wang K."/>
        </authorList>
    </citation>
    <scope>NUCLEOTIDE SEQUENCE [LARGE SCALE GENOMIC DNA]</scope>
    <source>
        <strain evidence="2 3">NBRC 102662</strain>
    </source>
</reference>
<dbReference type="Proteomes" id="UP000223913">
    <property type="component" value="Unassembled WGS sequence"/>
</dbReference>
<comment type="caution">
    <text evidence="2">The sequence shown here is derived from an EMBL/GenBank/DDBJ whole genome shotgun (WGS) entry which is preliminary data.</text>
</comment>
<feature type="region of interest" description="Disordered" evidence="1">
    <location>
        <begin position="1"/>
        <end position="33"/>
    </location>
</feature>